<dbReference type="PRINTS" id="PR01301">
    <property type="entry name" value="RGSPROTEIN"/>
</dbReference>
<keyword evidence="1" id="KW-1133">Transmembrane helix</keyword>
<dbReference type="SMART" id="SM00315">
    <property type="entry name" value="RGS"/>
    <property type="match status" value="1"/>
</dbReference>
<proteinExistence type="predicted"/>
<sequence length="422" mass="49576">MADDNIIQGDNPGKGKTTFIGVFLLVSWIVFTPFFMLTFYLFIKRRNKQPIKARLPTLLSLSSVAAYVVITHNSLSIWYGTEHWPCIVSFWLTYLIIPWYFLPYIFRCLRLFFIFNINSQKALTNSGTGNDKQSWLMRRRKWFSDKHLLRWLYLLCFGLFAFGLVRQFIDERNYPDRYGCATTKTAIISLSAFFGPFLALIIFSIWFLRSIRDEFNINKELKIITFVWIVTIVPYLILSYIGNVTISALLSVYYNAITYIVSDVHPLYLSYIGAERIKVPSSSILSSLDNVLKDEHAHDAFKDFLVQEFSVENILFWDEVEDFKKLAERDEIKERARYIYDKYIDPSSVFEVNLDSNDKEQIKKSLKKPTIDMYNEPQNSIFDLMESDSWPRFLKSNLCKDLIHKFHADENLFEILREAGLV</sequence>
<evidence type="ECO:0000313" key="3">
    <source>
        <dbReference type="EMBL" id="KAJ3425977.1"/>
    </source>
</evidence>
<dbReference type="SUPFAM" id="SSF48097">
    <property type="entry name" value="Regulator of G-protein signaling, RGS"/>
    <property type="match status" value="1"/>
</dbReference>
<feature type="transmembrane region" description="Helical" evidence="1">
    <location>
        <begin position="148"/>
        <end position="165"/>
    </location>
</feature>
<dbReference type="InterPro" id="IPR016137">
    <property type="entry name" value="RGS"/>
</dbReference>
<feature type="transmembrane region" description="Helical" evidence="1">
    <location>
        <begin position="220"/>
        <end position="241"/>
    </location>
</feature>
<feature type="transmembrane region" description="Helical" evidence="1">
    <location>
        <begin position="185"/>
        <end position="208"/>
    </location>
</feature>
<dbReference type="PROSITE" id="PS50132">
    <property type="entry name" value="RGS"/>
    <property type="match status" value="1"/>
</dbReference>
<comment type="caution">
    <text evidence="3">The sequence shown here is derived from an EMBL/GenBank/DDBJ whole genome shotgun (WGS) entry which is preliminary data.</text>
</comment>
<dbReference type="EMBL" id="JANTQA010000070">
    <property type="protein sequence ID" value="KAJ3425977.1"/>
    <property type="molecule type" value="Genomic_DNA"/>
</dbReference>
<dbReference type="AlphaFoldDB" id="A0AAV7YBI9"/>
<dbReference type="InterPro" id="IPR044926">
    <property type="entry name" value="RGS_subdomain_2"/>
</dbReference>
<dbReference type="Proteomes" id="UP001146793">
    <property type="component" value="Unassembled WGS sequence"/>
</dbReference>
<dbReference type="PANTHER" id="PTHR10845:SF192">
    <property type="entry name" value="DOUBLE HIT, ISOFORM B"/>
    <property type="match status" value="1"/>
</dbReference>
<reference evidence="3" key="1">
    <citation type="submission" date="2022-08" db="EMBL/GenBank/DDBJ databases">
        <title>Novel sulphate-reducing endosymbionts in the free-living metamonad Anaeramoeba.</title>
        <authorList>
            <person name="Jerlstrom-Hultqvist J."/>
            <person name="Cepicka I."/>
            <person name="Gallot-Lavallee L."/>
            <person name="Salas-Leiva D."/>
            <person name="Curtis B.A."/>
            <person name="Zahonova K."/>
            <person name="Pipaliya S."/>
            <person name="Dacks J."/>
            <person name="Roger A.J."/>
        </authorList>
    </citation>
    <scope>NUCLEOTIDE SEQUENCE</scope>
    <source>
        <strain evidence="3">Busselton2</strain>
    </source>
</reference>
<dbReference type="Pfam" id="PF00615">
    <property type="entry name" value="RGS"/>
    <property type="match status" value="1"/>
</dbReference>
<protein>
    <submittedName>
        <fullName evidence="3">Regulator of g protein signaling</fullName>
    </submittedName>
</protein>
<dbReference type="PANTHER" id="PTHR10845">
    <property type="entry name" value="REGULATOR OF G PROTEIN SIGNALING"/>
    <property type="match status" value="1"/>
</dbReference>
<evidence type="ECO:0000313" key="4">
    <source>
        <dbReference type="Proteomes" id="UP001146793"/>
    </source>
</evidence>
<dbReference type="Gene3D" id="1.10.167.10">
    <property type="entry name" value="Regulator of G-protein Signalling 4, domain 2"/>
    <property type="match status" value="1"/>
</dbReference>
<keyword evidence="1" id="KW-0812">Transmembrane</keyword>
<feature type="transmembrane region" description="Helical" evidence="1">
    <location>
        <begin position="87"/>
        <end position="106"/>
    </location>
</feature>
<evidence type="ECO:0000259" key="2">
    <source>
        <dbReference type="PROSITE" id="PS50132"/>
    </source>
</evidence>
<feature type="transmembrane region" description="Helical" evidence="1">
    <location>
        <begin position="55"/>
        <end position="75"/>
    </location>
</feature>
<accession>A0AAV7YBI9</accession>
<keyword evidence="1" id="KW-0472">Membrane</keyword>
<feature type="domain" description="RGS" evidence="2">
    <location>
        <begin position="287"/>
        <end position="403"/>
    </location>
</feature>
<dbReference type="FunFam" id="1.10.167.10:FF:000001">
    <property type="entry name" value="Putative regulator of g-protein signaling 12"/>
    <property type="match status" value="1"/>
</dbReference>
<gene>
    <name evidence="3" type="ORF">M0812_28424</name>
</gene>
<feature type="transmembrane region" description="Helical" evidence="1">
    <location>
        <begin position="20"/>
        <end position="43"/>
    </location>
</feature>
<name>A0AAV7YBI9_9EUKA</name>
<evidence type="ECO:0000256" key="1">
    <source>
        <dbReference type="SAM" id="Phobius"/>
    </source>
</evidence>
<organism evidence="3 4">
    <name type="scientific">Anaeramoeba flamelloides</name>
    <dbReference type="NCBI Taxonomy" id="1746091"/>
    <lineage>
        <taxon>Eukaryota</taxon>
        <taxon>Metamonada</taxon>
        <taxon>Anaeramoebidae</taxon>
        <taxon>Anaeramoeba</taxon>
    </lineage>
</organism>
<dbReference type="InterPro" id="IPR036305">
    <property type="entry name" value="RGS_sf"/>
</dbReference>